<evidence type="ECO:0000256" key="1">
    <source>
        <dbReference type="ARBA" id="ARBA00004906"/>
    </source>
</evidence>
<proteinExistence type="predicted"/>
<evidence type="ECO:0000259" key="4">
    <source>
        <dbReference type="PROSITE" id="PS50181"/>
    </source>
</evidence>
<feature type="domain" description="F-box" evidence="4">
    <location>
        <begin position="132"/>
        <end position="178"/>
    </location>
</feature>
<feature type="region of interest" description="Disordered" evidence="3">
    <location>
        <begin position="363"/>
        <end position="382"/>
    </location>
</feature>
<keyword evidence="2" id="KW-0833">Ubl conjugation pathway</keyword>
<protein>
    <recommendedName>
        <fullName evidence="4">F-box domain-containing protein</fullName>
    </recommendedName>
</protein>
<evidence type="ECO:0000313" key="5">
    <source>
        <dbReference type="EMBL" id="CEJ88435.1"/>
    </source>
</evidence>
<sequence>MAVLSSQENSGNASPSETPPSRTVPIITTEATDSPPTDALATGSNTSTFAETMASVYGRYDFSDEEALDYLVDISSGADRCRRYSDIPAVSFDVPGPHADQKWFDPMKDDLTVASRDKVEAWPPKSHASATLTPLFSLPSELIHGILTYLSAYDLLAVSASCWTLRKHALVEGHWHRLVQMNIPGVWLTSPSPCASFRELYAKHDRVWFLPKYKIWFCDRDLMGRLIVVRYDPRRGCIEGYQLLAVSSGNSFEHWPADDKVVIHGFEPKINLHLDKAILQFHVQEEEANEAFKSRPGANRFADEMPMALDERMRGMYSNFQLTRPLASADADERLAGNYPYDRVWPPPAIPARHHVSGARSGQGLVSLNQDDKPRSRSQVSDQTFRIRQWMELAGSPVPPHYMRPQGLPGMPTVDSMLDNEAPVSVHIGEETVTYSTLDPVLYTPTPNKPWRGIWVGDYGGHGCEFLLINQPDDAPATDEELGLSRNDYETDKEWAERQQLGRIHRGRLEAIKLTGDPNIPRGEYTFVVEDLGANGCVGIATDAVFAGARVVKSKGHIAGTGFLRDKYIESQLILISPNKLAQYWVDFGHISFYERVDIDPLLKV</sequence>
<gene>
    <name evidence="5" type="ORF">VHEMI04722</name>
</gene>
<dbReference type="PANTHER" id="PTHR10706:SF130">
    <property type="entry name" value="F-BOX ONLY PROTEIN 31"/>
    <property type="match status" value="1"/>
</dbReference>
<dbReference type="PROSITE" id="PS50181">
    <property type="entry name" value="FBOX"/>
    <property type="match status" value="1"/>
</dbReference>
<dbReference type="EMBL" id="CDHN01000002">
    <property type="protein sequence ID" value="CEJ88435.1"/>
    <property type="molecule type" value="Genomic_DNA"/>
</dbReference>
<evidence type="ECO:0000313" key="6">
    <source>
        <dbReference type="Proteomes" id="UP000039046"/>
    </source>
</evidence>
<dbReference type="InterPro" id="IPR001810">
    <property type="entry name" value="F-box_dom"/>
</dbReference>
<comment type="pathway">
    <text evidence="1">Protein modification; protein ubiquitination.</text>
</comment>
<dbReference type="InterPro" id="IPR045048">
    <property type="entry name" value="FBXO31/39"/>
</dbReference>
<dbReference type="Gene3D" id="1.20.1280.50">
    <property type="match status" value="1"/>
</dbReference>
<organism evidence="5 6">
    <name type="scientific">[Torrubiella] hemipterigena</name>
    <dbReference type="NCBI Taxonomy" id="1531966"/>
    <lineage>
        <taxon>Eukaryota</taxon>
        <taxon>Fungi</taxon>
        <taxon>Dikarya</taxon>
        <taxon>Ascomycota</taxon>
        <taxon>Pezizomycotina</taxon>
        <taxon>Sordariomycetes</taxon>
        <taxon>Hypocreomycetidae</taxon>
        <taxon>Hypocreales</taxon>
        <taxon>Clavicipitaceae</taxon>
        <taxon>Clavicipitaceae incertae sedis</taxon>
        <taxon>'Torrubiella' clade</taxon>
    </lineage>
</organism>
<dbReference type="PANTHER" id="PTHR10706">
    <property type="entry name" value="F-BOX FAMILY PROTEIN"/>
    <property type="match status" value="1"/>
</dbReference>
<dbReference type="UniPathway" id="UPA00143"/>
<name>A0A0A1TGY8_9HYPO</name>
<dbReference type="STRING" id="1531966.A0A0A1TGY8"/>
<feature type="region of interest" description="Disordered" evidence="3">
    <location>
        <begin position="1"/>
        <end position="44"/>
    </location>
</feature>
<reference evidence="5 6" key="1">
    <citation type="journal article" date="2015" name="Genome Announc.">
        <title>Draft Genome Sequence and Gene Annotation of the Entomopathogenic Fungus Verticillium hemipterigenum.</title>
        <authorList>
            <person name="Horn F."/>
            <person name="Habel A."/>
            <person name="Scharf D.H."/>
            <person name="Dworschak J."/>
            <person name="Brakhage A.A."/>
            <person name="Guthke R."/>
            <person name="Hertweck C."/>
            <person name="Linde J."/>
        </authorList>
    </citation>
    <scope>NUCLEOTIDE SEQUENCE [LARGE SCALE GENOMIC DNA]</scope>
</reference>
<evidence type="ECO:0000256" key="3">
    <source>
        <dbReference type="SAM" id="MobiDB-lite"/>
    </source>
</evidence>
<dbReference type="AlphaFoldDB" id="A0A0A1TGY8"/>
<accession>A0A0A1TGY8</accession>
<evidence type="ECO:0000256" key="2">
    <source>
        <dbReference type="ARBA" id="ARBA00022786"/>
    </source>
</evidence>
<dbReference type="OrthoDB" id="722566at2759"/>
<keyword evidence="6" id="KW-1185">Reference proteome</keyword>
<dbReference type="SUPFAM" id="SSF81383">
    <property type="entry name" value="F-box domain"/>
    <property type="match status" value="1"/>
</dbReference>
<dbReference type="GO" id="GO:0016567">
    <property type="term" value="P:protein ubiquitination"/>
    <property type="evidence" value="ECO:0007669"/>
    <property type="project" value="UniProtKB-UniPathway"/>
</dbReference>
<dbReference type="Proteomes" id="UP000039046">
    <property type="component" value="Unassembled WGS sequence"/>
</dbReference>
<dbReference type="Pfam" id="PF12014">
    <property type="entry name" value="Cyclin_D1_bind"/>
    <property type="match status" value="1"/>
</dbReference>
<dbReference type="Pfam" id="PF12937">
    <property type="entry name" value="F-box-like"/>
    <property type="match status" value="1"/>
</dbReference>
<dbReference type="InterPro" id="IPR036047">
    <property type="entry name" value="F-box-like_dom_sf"/>
</dbReference>
<feature type="compositionally biased region" description="Polar residues" evidence="3">
    <location>
        <begin position="1"/>
        <end position="21"/>
    </location>
</feature>